<dbReference type="GO" id="GO:0032259">
    <property type="term" value="P:methylation"/>
    <property type="evidence" value="ECO:0007669"/>
    <property type="project" value="UniProtKB-KW"/>
</dbReference>
<name>A0A4R2CJ00_SHIGR</name>
<organism evidence="6 7">
    <name type="scientific">Shinella granuli</name>
    <dbReference type="NCBI Taxonomy" id="323621"/>
    <lineage>
        <taxon>Bacteria</taxon>
        <taxon>Pseudomonadati</taxon>
        <taxon>Pseudomonadota</taxon>
        <taxon>Alphaproteobacteria</taxon>
        <taxon>Hyphomicrobiales</taxon>
        <taxon>Rhizobiaceae</taxon>
        <taxon>Shinella</taxon>
    </lineage>
</organism>
<dbReference type="PANTHER" id="PTHR12714:SF24">
    <property type="entry name" value="SLR1182 PROTEIN"/>
    <property type="match status" value="1"/>
</dbReference>
<evidence type="ECO:0000256" key="5">
    <source>
        <dbReference type="SAM" id="Phobius"/>
    </source>
</evidence>
<comment type="caution">
    <text evidence="6">The sequence shown here is derived from an EMBL/GenBank/DDBJ whole genome shotgun (WGS) entry which is preliminary data.</text>
</comment>
<dbReference type="EMBL" id="SLVX01000015">
    <property type="protein sequence ID" value="TCN40631.1"/>
    <property type="molecule type" value="Genomic_DNA"/>
</dbReference>
<dbReference type="Pfam" id="PF04191">
    <property type="entry name" value="PEMT"/>
    <property type="match status" value="1"/>
</dbReference>
<dbReference type="Proteomes" id="UP000295351">
    <property type="component" value="Unassembled WGS sequence"/>
</dbReference>
<protein>
    <submittedName>
        <fullName evidence="6">Protein-S-isoprenylcysteine O-methyltransferase Ste14</fullName>
    </submittedName>
</protein>
<proteinExistence type="predicted"/>
<feature type="transmembrane region" description="Helical" evidence="5">
    <location>
        <begin position="98"/>
        <end position="131"/>
    </location>
</feature>
<dbReference type="GO" id="GO:0008168">
    <property type="term" value="F:methyltransferase activity"/>
    <property type="evidence" value="ECO:0007669"/>
    <property type="project" value="UniProtKB-KW"/>
</dbReference>
<dbReference type="GO" id="GO:0012505">
    <property type="term" value="C:endomembrane system"/>
    <property type="evidence" value="ECO:0007669"/>
    <property type="project" value="UniProtKB-SubCell"/>
</dbReference>
<dbReference type="PANTHER" id="PTHR12714">
    <property type="entry name" value="PROTEIN-S ISOPRENYLCYSTEINE O-METHYLTRANSFERASE"/>
    <property type="match status" value="1"/>
</dbReference>
<gene>
    <name evidence="6" type="ORF">EV665_11577</name>
</gene>
<evidence type="ECO:0000256" key="1">
    <source>
        <dbReference type="ARBA" id="ARBA00004127"/>
    </source>
</evidence>
<feature type="transmembrane region" description="Helical" evidence="5">
    <location>
        <begin position="47"/>
        <end position="67"/>
    </location>
</feature>
<evidence type="ECO:0000256" key="3">
    <source>
        <dbReference type="ARBA" id="ARBA00022989"/>
    </source>
</evidence>
<dbReference type="InterPro" id="IPR007318">
    <property type="entry name" value="Phopholipid_MeTrfase"/>
</dbReference>
<keyword evidence="6" id="KW-0808">Transferase</keyword>
<keyword evidence="7" id="KW-1185">Reference proteome</keyword>
<evidence type="ECO:0000256" key="2">
    <source>
        <dbReference type="ARBA" id="ARBA00022692"/>
    </source>
</evidence>
<dbReference type="Gene3D" id="1.20.120.1630">
    <property type="match status" value="1"/>
</dbReference>
<comment type="subcellular location">
    <subcellularLocation>
        <location evidence="1">Endomembrane system</location>
        <topology evidence="1">Multi-pass membrane protein</topology>
    </subcellularLocation>
</comment>
<keyword evidence="6" id="KW-0489">Methyltransferase</keyword>
<evidence type="ECO:0000256" key="4">
    <source>
        <dbReference type="ARBA" id="ARBA00023136"/>
    </source>
</evidence>
<keyword evidence="4 5" id="KW-0472">Membrane</keyword>
<evidence type="ECO:0000313" key="6">
    <source>
        <dbReference type="EMBL" id="TCN40631.1"/>
    </source>
</evidence>
<reference evidence="6 7" key="1">
    <citation type="submission" date="2019-03" db="EMBL/GenBank/DDBJ databases">
        <title>Genomic Encyclopedia of Type Strains, Phase IV (KMG-IV): sequencing the most valuable type-strain genomes for metagenomic binning, comparative biology and taxonomic classification.</title>
        <authorList>
            <person name="Goeker M."/>
        </authorList>
    </citation>
    <scope>NUCLEOTIDE SEQUENCE [LARGE SCALE GENOMIC DNA]</scope>
    <source>
        <strain evidence="6 7">DSM 18401</strain>
    </source>
</reference>
<sequence>MNAYRMKPLAFPWPPLIYGAALAAAFLLQAYFPLAAAETNIWIARTAGGLLIFMAIVLDVWAMRTLLDCHTTILPNRCSTHLVTSGPYRFTRNPIYLGYTLATAGIGLAVLNPWCIVTAMIAAVLTSIVAIKREELHLLSRFGIDFERYCNGTTRWI</sequence>
<dbReference type="AlphaFoldDB" id="A0A4R2CJ00"/>
<dbReference type="RefSeq" id="WP_064330078.1">
    <property type="nucleotide sequence ID" value="NZ_BAABEI010000012.1"/>
</dbReference>
<keyword evidence="3 5" id="KW-1133">Transmembrane helix</keyword>
<keyword evidence="2 5" id="KW-0812">Transmembrane</keyword>
<evidence type="ECO:0000313" key="7">
    <source>
        <dbReference type="Proteomes" id="UP000295351"/>
    </source>
</evidence>
<accession>A0A4R2CJ00</accession>